<reference evidence="2" key="1">
    <citation type="submission" date="2017-02" db="EMBL/GenBank/DDBJ databases">
        <authorList>
            <person name="Varghese N."/>
            <person name="Submissions S."/>
        </authorList>
    </citation>
    <scope>NUCLEOTIDE SEQUENCE [LARGE SCALE GENOMIC DNA]</scope>
    <source>
        <strain evidence="2">ATCC 700200</strain>
    </source>
</reference>
<dbReference type="AlphaFoldDB" id="A0A1T4YNS2"/>
<proteinExistence type="predicted"/>
<evidence type="ECO:0000313" key="1">
    <source>
        <dbReference type="EMBL" id="SKB03484.1"/>
    </source>
</evidence>
<dbReference type="STRING" id="48467.SAMN02745166_03821"/>
<gene>
    <name evidence="1" type="ORF">SAMN02745166_03821</name>
</gene>
<keyword evidence="2" id="KW-1185">Reference proteome</keyword>
<accession>A0A1T4YNS2</accession>
<organism evidence="1 2">
    <name type="scientific">Prosthecobacter debontii</name>
    <dbReference type="NCBI Taxonomy" id="48467"/>
    <lineage>
        <taxon>Bacteria</taxon>
        <taxon>Pseudomonadati</taxon>
        <taxon>Verrucomicrobiota</taxon>
        <taxon>Verrucomicrobiia</taxon>
        <taxon>Verrucomicrobiales</taxon>
        <taxon>Verrucomicrobiaceae</taxon>
        <taxon>Prosthecobacter</taxon>
    </lineage>
</organism>
<dbReference type="Proteomes" id="UP000190774">
    <property type="component" value="Unassembled WGS sequence"/>
</dbReference>
<sequence>MTSLLLKAVVSAAETVMADSVVNVARDRREEARAQSVVNVLTAADLSAETVLPASEMPPNRSRVKTSNR</sequence>
<name>A0A1T4YNS2_9BACT</name>
<protein>
    <submittedName>
        <fullName evidence="1">Uncharacterized protein</fullName>
    </submittedName>
</protein>
<dbReference type="EMBL" id="FUYE01000015">
    <property type="protein sequence ID" value="SKB03484.1"/>
    <property type="molecule type" value="Genomic_DNA"/>
</dbReference>
<evidence type="ECO:0000313" key="2">
    <source>
        <dbReference type="Proteomes" id="UP000190774"/>
    </source>
</evidence>